<name>F8DET3_HALXS</name>
<dbReference type="HOGENOM" id="CLU_2490403_0_0_2"/>
<proteinExistence type="predicted"/>
<evidence type="ECO:0000256" key="1">
    <source>
        <dbReference type="SAM" id="Phobius"/>
    </source>
</evidence>
<keyword evidence="3" id="KW-1185">Reference proteome</keyword>
<evidence type="ECO:0000313" key="3">
    <source>
        <dbReference type="Proteomes" id="UP000006794"/>
    </source>
</evidence>
<dbReference type="EMBL" id="CP002842">
    <property type="protein sequence ID" value="AEH39523.1"/>
    <property type="molecule type" value="Genomic_DNA"/>
</dbReference>
<keyword evidence="2" id="KW-0614">Plasmid</keyword>
<organism evidence="2 3">
    <name type="scientific">Halopiger xanaduensis (strain DSM 18323 / JCM 14033 / SH-6)</name>
    <dbReference type="NCBI Taxonomy" id="797210"/>
    <lineage>
        <taxon>Archaea</taxon>
        <taxon>Methanobacteriati</taxon>
        <taxon>Methanobacteriota</taxon>
        <taxon>Stenosarchaea group</taxon>
        <taxon>Halobacteria</taxon>
        <taxon>Halobacteriales</taxon>
        <taxon>Natrialbaceae</taxon>
        <taxon>Halopiger</taxon>
    </lineage>
</organism>
<protein>
    <submittedName>
        <fullName evidence="2">Uncharacterized protein</fullName>
    </submittedName>
</protein>
<accession>F8DET3</accession>
<dbReference type="GeneID" id="10795637"/>
<keyword evidence="1" id="KW-0812">Transmembrane</keyword>
<feature type="transmembrane region" description="Helical" evidence="1">
    <location>
        <begin position="21"/>
        <end position="41"/>
    </location>
</feature>
<dbReference type="Proteomes" id="UP000006794">
    <property type="component" value="Plasmid pHALXA03"/>
</dbReference>
<reference evidence="3" key="1">
    <citation type="journal article" date="2012" name="Stand. Genomic Sci.">
        <title>Complete genome sequence of Halopiger xanaduensis type strain (SH-6(T)).</title>
        <authorList>
            <person name="Anderson I."/>
            <person name="Tindall B.J."/>
            <person name="Rohde M."/>
            <person name="Lucas S."/>
            <person name="Han J."/>
            <person name="Lapidus A."/>
            <person name="Cheng J.F."/>
            <person name="Goodwin L."/>
            <person name="Pitluck S."/>
            <person name="Peters L."/>
            <person name="Pati A."/>
            <person name="Mikhailova N."/>
            <person name="Pagani I."/>
            <person name="Teshima H."/>
            <person name="Han C."/>
            <person name="Tapia R."/>
            <person name="Land M."/>
            <person name="Woyke T."/>
            <person name="Klenk H.P."/>
            <person name="Kyrpides N."/>
            <person name="Ivanova N."/>
        </authorList>
    </citation>
    <scope>NUCLEOTIDE SEQUENCE [LARGE SCALE GENOMIC DNA]</scope>
    <source>
        <strain evidence="3">DSM 18323 / JCM 14033 / SH-6</strain>
        <plasmid evidence="3">Plasmid pHALXA03</plasmid>
    </source>
</reference>
<evidence type="ECO:0000313" key="2">
    <source>
        <dbReference type="EMBL" id="AEH39523.1"/>
    </source>
</evidence>
<dbReference type="AlphaFoldDB" id="F8DET3"/>
<keyword evidence="1" id="KW-1133">Transmembrane helix</keyword>
<geneLocation type="plasmid" evidence="2 3">
    <name>pHALXA03</name>
</geneLocation>
<feature type="transmembrane region" description="Helical" evidence="1">
    <location>
        <begin position="61"/>
        <end position="82"/>
    </location>
</feature>
<dbReference type="RefSeq" id="WP_013876061.1">
    <property type="nucleotide sequence ID" value="NC_015659.1"/>
</dbReference>
<keyword evidence="1" id="KW-0472">Membrane</keyword>
<dbReference type="KEGG" id="hxa:Halxa_0283"/>
<sequence>MTQAQTAVSRAKPYAKRFAQTYLAVAALAICGWLVLAALLMPDLVFDWVMGPLVVISSVQMVVTSTAVAGAAVAIFGAGVAYERYR</sequence>
<gene>
    <name evidence="2" type="ordered locus">Halxa_0283</name>
</gene>